<evidence type="ECO:0000313" key="3">
    <source>
        <dbReference type="EMBL" id="HHR95741.1"/>
    </source>
</evidence>
<protein>
    <submittedName>
        <fullName evidence="1">Uncharacterized protein</fullName>
    </submittedName>
</protein>
<dbReference type="AlphaFoldDB" id="A0A7C5XI02"/>
<name>A0A7C5XI02_9CREN</name>
<dbReference type="EMBL" id="DRZI01000117">
    <property type="protein sequence ID" value="HHP81563.1"/>
    <property type="molecule type" value="Genomic_DNA"/>
</dbReference>
<evidence type="ECO:0000313" key="1">
    <source>
        <dbReference type="EMBL" id="HHP81563.1"/>
    </source>
</evidence>
<proteinExistence type="predicted"/>
<accession>A0A7C5XI02</accession>
<comment type="caution">
    <text evidence="1">The sequence shown here is derived from an EMBL/GenBank/DDBJ whole genome shotgun (WGS) entry which is preliminary data.</text>
</comment>
<reference evidence="1" key="1">
    <citation type="journal article" date="2020" name="mSystems">
        <title>Genome- and Community-Level Interaction Insights into Carbon Utilization and Element Cycling Functions of Hydrothermarchaeota in Hydrothermal Sediment.</title>
        <authorList>
            <person name="Zhou Z."/>
            <person name="Liu Y."/>
            <person name="Xu W."/>
            <person name="Pan J."/>
            <person name="Luo Z.H."/>
            <person name="Li M."/>
        </authorList>
    </citation>
    <scope>NUCLEOTIDE SEQUENCE [LARGE SCALE GENOMIC DNA]</scope>
    <source>
        <strain evidence="2">SpSt-1</strain>
        <strain evidence="1">SpSt-1121</strain>
    </source>
</reference>
<evidence type="ECO:0000313" key="2">
    <source>
        <dbReference type="EMBL" id="HHR95306.1"/>
    </source>
</evidence>
<gene>
    <name evidence="2" type="ORF">ENL47_00375</name>
    <name evidence="3" type="ORF">ENL47_02710</name>
    <name evidence="1" type="ORF">ENM84_02750</name>
</gene>
<sequence length="385" mass="43777">MSRNINEISSMANMYKSLYIVYSPILDSIYTASLLLRILRDVEAEIQLAPFYTAQKPISSSVVLGIGILQKTSLSGSRFMLIDDFIGRDPKSFQSYSLYLLKIVKNTWIVPKPIEALALSSMLSLSKWSLYDEKLFEAHRQLLTEAISGDIWDYITTLRLFGYPKRDLMSALIRTIDPYIPGISFDEEGSRRVLQIVSDKIDEEGKKKLQEELTKNLSAYIKNAPSILGGKIIVKGVEGFEDPYEVTYALYTYMDLKGSEPLLYLCLDTSIMSIAIGRYVNTIRLYKNLIDEIIKGQNIRRVIVKGVRLGVIDISSEGSIPPLYTVHRILRALGIADELTVYMHGNEYLLPVQFMEPRWPFDKEVNIERNYAISSSLQDIGELVH</sequence>
<dbReference type="EMBL" id="DRUB01000048">
    <property type="protein sequence ID" value="HHR95741.1"/>
    <property type="molecule type" value="Genomic_DNA"/>
</dbReference>
<organism evidence="1">
    <name type="scientific">Ignisphaera aggregans</name>
    <dbReference type="NCBI Taxonomy" id="334771"/>
    <lineage>
        <taxon>Archaea</taxon>
        <taxon>Thermoproteota</taxon>
        <taxon>Thermoprotei</taxon>
        <taxon>Desulfurococcales</taxon>
        <taxon>Desulfurococcaceae</taxon>
        <taxon>Ignisphaera</taxon>
    </lineage>
</organism>
<dbReference type="EMBL" id="DRUB01000010">
    <property type="protein sequence ID" value="HHR95306.1"/>
    <property type="molecule type" value="Genomic_DNA"/>
</dbReference>